<dbReference type="AlphaFoldDB" id="A0A9W6PW81"/>
<dbReference type="Proteomes" id="UP001165124">
    <property type="component" value="Unassembled WGS sequence"/>
</dbReference>
<sequence>MLRWDLSGYTESLTATSVKARDLDSNTALRIVRGGPVHHAARLPRQLHA</sequence>
<evidence type="ECO:0000313" key="1">
    <source>
        <dbReference type="EMBL" id="GLW64807.1"/>
    </source>
</evidence>
<accession>A0A9W6PW81</accession>
<reference evidence="1" key="1">
    <citation type="submission" date="2023-02" db="EMBL/GenBank/DDBJ databases">
        <title>Actinomadura rubrobrunea NBRC 14622.</title>
        <authorList>
            <person name="Ichikawa N."/>
            <person name="Sato H."/>
            <person name="Tonouchi N."/>
        </authorList>
    </citation>
    <scope>NUCLEOTIDE SEQUENCE</scope>
    <source>
        <strain evidence="1">NBRC 14622</strain>
    </source>
</reference>
<name>A0A9W6PW81_9ACTN</name>
<keyword evidence="2" id="KW-1185">Reference proteome</keyword>
<evidence type="ECO:0000313" key="2">
    <source>
        <dbReference type="Proteomes" id="UP001165124"/>
    </source>
</evidence>
<gene>
    <name evidence="1" type="ORF">Arub01_30510</name>
</gene>
<comment type="caution">
    <text evidence="1">The sequence shown here is derived from an EMBL/GenBank/DDBJ whole genome shotgun (WGS) entry which is preliminary data.</text>
</comment>
<organism evidence="1 2">
    <name type="scientific">Actinomadura rubrobrunea</name>
    <dbReference type="NCBI Taxonomy" id="115335"/>
    <lineage>
        <taxon>Bacteria</taxon>
        <taxon>Bacillati</taxon>
        <taxon>Actinomycetota</taxon>
        <taxon>Actinomycetes</taxon>
        <taxon>Streptosporangiales</taxon>
        <taxon>Thermomonosporaceae</taxon>
        <taxon>Actinomadura</taxon>
    </lineage>
</organism>
<protein>
    <submittedName>
        <fullName evidence="1">Uncharacterized protein</fullName>
    </submittedName>
</protein>
<dbReference type="EMBL" id="BSRZ01000006">
    <property type="protein sequence ID" value="GLW64807.1"/>
    <property type="molecule type" value="Genomic_DNA"/>
</dbReference>
<proteinExistence type="predicted"/>